<keyword evidence="2" id="KW-1185">Reference proteome</keyword>
<reference evidence="1 2" key="1">
    <citation type="submission" date="2021-06" db="EMBL/GenBank/DDBJ databases">
        <title>Caerostris extrusa draft genome.</title>
        <authorList>
            <person name="Kono N."/>
            <person name="Arakawa K."/>
        </authorList>
    </citation>
    <scope>NUCLEOTIDE SEQUENCE [LARGE SCALE GENOMIC DNA]</scope>
</reference>
<dbReference type="AlphaFoldDB" id="A0AAV4RBZ8"/>
<name>A0AAV4RBZ8_CAEEX</name>
<accession>A0AAV4RBZ8</accession>
<protein>
    <submittedName>
        <fullName evidence="1">Uncharacterized protein</fullName>
    </submittedName>
</protein>
<gene>
    <name evidence="1" type="ORF">CEXT_206741</name>
</gene>
<sequence length="76" mass="8184">MGEDLAIVITATAHKESFQIFPIFFAPPNFPPPPPSFLSNEPPFSCAGRQTGRTKCVCLTKLASPYPLPPSPTHSS</sequence>
<evidence type="ECO:0000313" key="1">
    <source>
        <dbReference type="EMBL" id="GIY18496.1"/>
    </source>
</evidence>
<comment type="caution">
    <text evidence="1">The sequence shown here is derived from an EMBL/GenBank/DDBJ whole genome shotgun (WGS) entry which is preliminary data.</text>
</comment>
<proteinExistence type="predicted"/>
<evidence type="ECO:0000313" key="2">
    <source>
        <dbReference type="Proteomes" id="UP001054945"/>
    </source>
</evidence>
<organism evidence="1 2">
    <name type="scientific">Caerostris extrusa</name>
    <name type="common">Bark spider</name>
    <name type="synonym">Caerostris bankana</name>
    <dbReference type="NCBI Taxonomy" id="172846"/>
    <lineage>
        <taxon>Eukaryota</taxon>
        <taxon>Metazoa</taxon>
        <taxon>Ecdysozoa</taxon>
        <taxon>Arthropoda</taxon>
        <taxon>Chelicerata</taxon>
        <taxon>Arachnida</taxon>
        <taxon>Araneae</taxon>
        <taxon>Araneomorphae</taxon>
        <taxon>Entelegynae</taxon>
        <taxon>Araneoidea</taxon>
        <taxon>Araneidae</taxon>
        <taxon>Caerostris</taxon>
    </lineage>
</organism>
<dbReference type="Proteomes" id="UP001054945">
    <property type="component" value="Unassembled WGS sequence"/>
</dbReference>
<dbReference type="EMBL" id="BPLR01007635">
    <property type="protein sequence ID" value="GIY18496.1"/>
    <property type="molecule type" value="Genomic_DNA"/>
</dbReference>